<keyword evidence="2" id="KW-1185">Reference proteome</keyword>
<gene>
    <name evidence="1" type="ORF">Nepgr_011510</name>
</gene>
<proteinExistence type="predicted"/>
<dbReference type="AlphaFoldDB" id="A0AAD3SF00"/>
<dbReference type="Proteomes" id="UP001279734">
    <property type="component" value="Unassembled WGS sequence"/>
</dbReference>
<evidence type="ECO:0000313" key="2">
    <source>
        <dbReference type="Proteomes" id="UP001279734"/>
    </source>
</evidence>
<protein>
    <submittedName>
        <fullName evidence="1">Uncharacterized protein</fullName>
    </submittedName>
</protein>
<sequence>MILLRLQKLCRLGHPFRWRCWPGQITGTFPSKLRVVETTIERNLVVRPLGRGMGNLPSPKIQLTGPTHPDGVIKLMTKAVKLLKVPKIILTISDKRAYITLYLS</sequence>
<dbReference type="EMBL" id="BSYO01000009">
    <property type="protein sequence ID" value="GMH09669.1"/>
    <property type="molecule type" value="Genomic_DNA"/>
</dbReference>
<comment type="caution">
    <text evidence="1">The sequence shown here is derived from an EMBL/GenBank/DDBJ whole genome shotgun (WGS) entry which is preliminary data.</text>
</comment>
<evidence type="ECO:0000313" key="1">
    <source>
        <dbReference type="EMBL" id="GMH09669.1"/>
    </source>
</evidence>
<name>A0AAD3SF00_NEPGR</name>
<accession>A0AAD3SF00</accession>
<organism evidence="1 2">
    <name type="scientific">Nepenthes gracilis</name>
    <name type="common">Slender pitcher plant</name>
    <dbReference type="NCBI Taxonomy" id="150966"/>
    <lineage>
        <taxon>Eukaryota</taxon>
        <taxon>Viridiplantae</taxon>
        <taxon>Streptophyta</taxon>
        <taxon>Embryophyta</taxon>
        <taxon>Tracheophyta</taxon>
        <taxon>Spermatophyta</taxon>
        <taxon>Magnoliopsida</taxon>
        <taxon>eudicotyledons</taxon>
        <taxon>Gunneridae</taxon>
        <taxon>Pentapetalae</taxon>
        <taxon>Caryophyllales</taxon>
        <taxon>Nepenthaceae</taxon>
        <taxon>Nepenthes</taxon>
    </lineage>
</organism>
<reference evidence="1" key="1">
    <citation type="submission" date="2023-05" db="EMBL/GenBank/DDBJ databases">
        <title>Nepenthes gracilis genome sequencing.</title>
        <authorList>
            <person name="Fukushima K."/>
        </authorList>
    </citation>
    <scope>NUCLEOTIDE SEQUENCE</scope>
    <source>
        <strain evidence="1">SING2019-196</strain>
    </source>
</reference>